<keyword evidence="3" id="KW-1185">Reference proteome</keyword>
<gene>
    <name evidence="2" type="ORF">NDU88_009202</name>
</gene>
<evidence type="ECO:0000256" key="1">
    <source>
        <dbReference type="SAM" id="MobiDB-lite"/>
    </source>
</evidence>
<proteinExistence type="predicted"/>
<comment type="caution">
    <text evidence="2">The sequence shown here is derived from an EMBL/GenBank/DDBJ whole genome shotgun (WGS) entry which is preliminary data.</text>
</comment>
<feature type="compositionally biased region" description="Polar residues" evidence="1">
    <location>
        <begin position="108"/>
        <end position="123"/>
    </location>
</feature>
<accession>A0AAV7PRF1</accession>
<evidence type="ECO:0000313" key="3">
    <source>
        <dbReference type="Proteomes" id="UP001066276"/>
    </source>
</evidence>
<dbReference type="Proteomes" id="UP001066276">
    <property type="component" value="Chromosome 7"/>
</dbReference>
<feature type="region of interest" description="Disordered" evidence="1">
    <location>
        <begin position="89"/>
        <end position="123"/>
    </location>
</feature>
<name>A0AAV7PRF1_PLEWA</name>
<reference evidence="2" key="1">
    <citation type="journal article" date="2022" name="bioRxiv">
        <title>Sequencing and chromosome-scale assembly of the giantPleurodeles waltlgenome.</title>
        <authorList>
            <person name="Brown T."/>
            <person name="Elewa A."/>
            <person name="Iarovenko S."/>
            <person name="Subramanian E."/>
            <person name="Araus A.J."/>
            <person name="Petzold A."/>
            <person name="Susuki M."/>
            <person name="Suzuki K.-i.T."/>
            <person name="Hayashi T."/>
            <person name="Toyoda A."/>
            <person name="Oliveira C."/>
            <person name="Osipova E."/>
            <person name="Leigh N.D."/>
            <person name="Simon A."/>
            <person name="Yun M.H."/>
        </authorList>
    </citation>
    <scope>NUCLEOTIDE SEQUENCE</scope>
    <source>
        <strain evidence="2">20211129_DDA</strain>
        <tissue evidence="2">Liver</tissue>
    </source>
</reference>
<dbReference type="AlphaFoldDB" id="A0AAV7PRF1"/>
<organism evidence="2 3">
    <name type="scientific">Pleurodeles waltl</name>
    <name type="common">Iberian ribbed newt</name>
    <dbReference type="NCBI Taxonomy" id="8319"/>
    <lineage>
        <taxon>Eukaryota</taxon>
        <taxon>Metazoa</taxon>
        <taxon>Chordata</taxon>
        <taxon>Craniata</taxon>
        <taxon>Vertebrata</taxon>
        <taxon>Euteleostomi</taxon>
        <taxon>Amphibia</taxon>
        <taxon>Batrachia</taxon>
        <taxon>Caudata</taxon>
        <taxon>Salamandroidea</taxon>
        <taxon>Salamandridae</taxon>
        <taxon>Pleurodelinae</taxon>
        <taxon>Pleurodeles</taxon>
    </lineage>
</organism>
<sequence>MQPRQLVPVQLDTSNADLTQSSAPIHKGIDPAVKQVTSLALAKCTSDSYCPITPAWQPLCRGATPKGPAAHFVLNCLFSCASVPRGSGVTEEPCFHSPQQGAPARSIAQHSSPPERNTHRAQASQMALRYFTAQGAVQVWLGGLALFSSDDTTTKHHSQHAFLPLQAAPSQRSTTAPRSRLGTGACRIPVLRPLSVHTVTPIPKSSPWIGCDTRRNDWCCGAPLQSACHVGSTSHALTTMKGGFIGNSYTRNHYLLG</sequence>
<evidence type="ECO:0000313" key="2">
    <source>
        <dbReference type="EMBL" id="KAJ1130857.1"/>
    </source>
</evidence>
<protein>
    <submittedName>
        <fullName evidence="2">Uncharacterized protein</fullName>
    </submittedName>
</protein>
<dbReference type="EMBL" id="JANPWB010000011">
    <property type="protein sequence ID" value="KAJ1130857.1"/>
    <property type="molecule type" value="Genomic_DNA"/>
</dbReference>